<organism evidence="2 3">
    <name type="scientific">Marinicrinis sediminis</name>
    <dbReference type="NCBI Taxonomy" id="1652465"/>
    <lineage>
        <taxon>Bacteria</taxon>
        <taxon>Bacillati</taxon>
        <taxon>Bacillota</taxon>
        <taxon>Bacilli</taxon>
        <taxon>Bacillales</taxon>
        <taxon>Paenibacillaceae</taxon>
    </lineage>
</organism>
<evidence type="ECO:0000313" key="3">
    <source>
        <dbReference type="Proteomes" id="UP001597497"/>
    </source>
</evidence>
<protein>
    <recommendedName>
        <fullName evidence="4">DUF418 domain-containing protein</fullName>
    </recommendedName>
</protein>
<keyword evidence="1" id="KW-0472">Membrane</keyword>
<feature type="transmembrane region" description="Helical" evidence="1">
    <location>
        <begin position="20"/>
        <end position="37"/>
    </location>
</feature>
<dbReference type="EMBL" id="JBHUMM010000044">
    <property type="protein sequence ID" value="MFD2673433.1"/>
    <property type="molecule type" value="Genomic_DNA"/>
</dbReference>
<feature type="transmembrane region" description="Helical" evidence="1">
    <location>
        <begin position="138"/>
        <end position="155"/>
    </location>
</feature>
<evidence type="ECO:0000256" key="1">
    <source>
        <dbReference type="SAM" id="Phobius"/>
    </source>
</evidence>
<evidence type="ECO:0008006" key="4">
    <source>
        <dbReference type="Google" id="ProtNLM"/>
    </source>
</evidence>
<dbReference type="Proteomes" id="UP001597497">
    <property type="component" value="Unassembled WGS sequence"/>
</dbReference>
<sequence length="282" mass="33308">MKGILKTGWSLACKHPGLVLLGYLYSFVWGFFLYKYWHAIVASLLVRYPGESLSHVDTRLFWLEFHFQLTKTDLIMPYVWTFCIVLLLRMLVTPLIHAGVYYTFYQTGQVMHSRAHVQAREKRVFLTGVNRYGKIFSMYYLLRIILSIAPLYFLYPHWMQKLEGQADWSSYFQEIGLSLSLYILYVLSLSVLFMYNQLRLLSGIRLLQGGVMLIQLLHRLLPLSLILLTAMIFIWGASHFISWVMAGFMALILYQCFHLVRVLFRFWEIGSHYSLWIQKIEK</sequence>
<evidence type="ECO:0000313" key="2">
    <source>
        <dbReference type="EMBL" id="MFD2673433.1"/>
    </source>
</evidence>
<feature type="transmembrane region" description="Helical" evidence="1">
    <location>
        <begin position="78"/>
        <end position="104"/>
    </location>
</feature>
<reference evidence="3" key="1">
    <citation type="journal article" date="2019" name="Int. J. Syst. Evol. Microbiol.">
        <title>The Global Catalogue of Microorganisms (GCM) 10K type strain sequencing project: providing services to taxonomists for standard genome sequencing and annotation.</title>
        <authorList>
            <consortium name="The Broad Institute Genomics Platform"/>
            <consortium name="The Broad Institute Genome Sequencing Center for Infectious Disease"/>
            <person name="Wu L."/>
            <person name="Ma J."/>
        </authorList>
    </citation>
    <scope>NUCLEOTIDE SEQUENCE [LARGE SCALE GENOMIC DNA]</scope>
    <source>
        <strain evidence="3">KCTC 33676</strain>
    </source>
</reference>
<keyword evidence="1" id="KW-0812">Transmembrane</keyword>
<name>A0ABW5RER3_9BACL</name>
<comment type="caution">
    <text evidence="2">The sequence shown here is derived from an EMBL/GenBank/DDBJ whole genome shotgun (WGS) entry which is preliminary data.</text>
</comment>
<keyword evidence="3" id="KW-1185">Reference proteome</keyword>
<dbReference type="RefSeq" id="WP_379931022.1">
    <property type="nucleotide sequence ID" value="NZ_JBHUMM010000044.1"/>
</dbReference>
<accession>A0ABW5RER3</accession>
<feature type="transmembrane region" description="Helical" evidence="1">
    <location>
        <begin position="175"/>
        <end position="195"/>
    </location>
</feature>
<proteinExistence type="predicted"/>
<feature type="transmembrane region" description="Helical" evidence="1">
    <location>
        <begin position="241"/>
        <end position="264"/>
    </location>
</feature>
<keyword evidence="1" id="KW-1133">Transmembrane helix</keyword>
<gene>
    <name evidence="2" type="ORF">ACFSUC_17945</name>
</gene>
<feature type="transmembrane region" description="Helical" evidence="1">
    <location>
        <begin position="216"/>
        <end position="235"/>
    </location>
</feature>